<reference evidence="8 10" key="1">
    <citation type="submission" date="2017-09" db="EMBL/GenBank/DDBJ databases">
        <title>Genome sequence of Lactobacillus brevis D7.</title>
        <authorList>
            <person name="Kwon M.-S."/>
            <person name="Lim S.K."/>
            <person name="Choi H.-J."/>
        </authorList>
    </citation>
    <scope>NUCLEOTIDE SEQUENCE [LARGE SCALE GENOMIC DNA]</scope>
    <source>
        <strain evidence="8 10">D7</strain>
    </source>
</reference>
<evidence type="ECO:0000256" key="1">
    <source>
        <dbReference type="ARBA" id="ARBA00004651"/>
    </source>
</evidence>
<feature type="transmembrane region" description="Helical" evidence="6">
    <location>
        <begin position="21"/>
        <end position="41"/>
    </location>
</feature>
<evidence type="ECO:0000256" key="6">
    <source>
        <dbReference type="SAM" id="Phobius"/>
    </source>
</evidence>
<feature type="transmembrane region" description="Helical" evidence="6">
    <location>
        <begin position="331"/>
        <end position="349"/>
    </location>
</feature>
<dbReference type="GO" id="GO:0140359">
    <property type="term" value="F:ABC-type transporter activity"/>
    <property type="evidence" value="ECO:0007669"/>
    <property type="project" value="InterPro"/>
</dbReference>
<dbReference type="RefSeq" id="WP_021741514.1">
    <property type="nucleotide sequence ID" value="NZ_BEWS01000002.1"/>
</dbReference>
<feature type="domain" description="ABC-2 type transporter transmembrane" evidence="7">
    <location>
        <begin position="19"/>
        <end position="376"/>
    </location>
</feature>
<feature type="transmembrane region" description="Helical" evidence="6">
    <location>
        <begin position="172"/>
        <end position="192"/>
    </location>
</feature>
<dbReference type="PANTHER" id="PTHR30294">
    <property type="entry name" value="MEMBRANE COMPONENT OF ABC TRANSPORTER YHHJ-RELATED"/>
    <property type="match status" value="1"/>
</dbReference>
<keyword evidence="2" id="KW-1003">Cell membrane</keyword>
<reference evidence="9" key="2">
    <citation type="submission" date="2018-05" db="EMBL/GenBank/DDBJ databases">
        <title>Genome Comparison of Lactic Acid Bacteria Isolated from non-Wheat Sourdough.</title>
        <authorList>
            <person name="Rice T."/>
            <person name="Axel C."/>
            <person name="Lynch K.M."/>
            <person name="Benz C."/>
            <person name="Arendt E.K."/>
            <person name="Coffey A."/>
        </authorList>
    </citation>
    <scope>NUCLEOTIDE SEQUENCE</scope>
    <source>
        <strain evidence="9">TR055</strain>
    </source>
</reference>
<dbReference type="EMBL" id="NVYO01000001">
    <property type="protein sequence ID" value="PBQ24448.1"/>
    <property type="molecule type" value="Genomic_DNA"/>
</dbReference>
<comment type="subcellular location">
    <subcellularLocation>
        <location evidence="1">Cell membrane</location>
        <topology evidence="1">Multi-pass membrane protein</topology>
    </subcellularLocation>
</comment>
<keyword evidence="4 6" id="KW-1133">Transmembrane helix</keyword>
<gene>
    <name evidence="8" type="ORF">CNR29_10665</name>
    <name evidence="9" type="ORF">DIS17_03480</name>
</gene>
<keyword evidence="3 6" id="KW-0812">Transmembrane</keyword>
<proteinExistence type="predicted"/>
<dbReference type="PANTHER" id="PTHR30294:SF29">
    <property type="entry name" value="MULTIDRUG ABC TRANSPORTER PERMEASE YBHS-RELATED"/>
    <property type="match status" value="1"/>
</dbReference>
<evidence type="ECO:0000256" key="5">
    <source>
        <dbReference type="ARBA" id="ARBA00023136"/>
    </source>
</evidence>
<keyword evidence="5 6" id="KW-0472">Membrane</keyword>
<evidence type="ECO:0000313" key="9">
    <source>
        <dbReference type="EMBL" id="TOZ05017.1"/>
    </source>
</evidence>
<evidence type="ECO:0000313" key="10">
    <source>
        <dbReference type="Proteomes" id="UP000217918"/>
    </source>
</evidence>
<feature type="transmembrane region" description="Helical" evidence="6">
    <location>
        <begin position="361"/>
        <end position="379"/>
    </location>
</feature>
<dbReference type="Pfam" id="PF12698">
    <property type="entry name" value="ABC2_membrane_3"/>
    <property type="match status" value="1"/>
</dbReference>
<comment type="caution">
    <text evidence="8">The sequence shown here is derived from an EMBL/GenBank/DDBJ whole genome shotgun (WGS) entry which is preliminary data.</text>
</comment>
<protein>
    <submittedName>
        <fullName evidence="8">ABC transporter permease</fullName>
    </submittedName>
</protein>
<dbReference type="InterPro" id="IPR013525">
    <property type="entry name" value="ABC2_TM"/>
</dbReference>
<feature type="transmembrane region" description="Helical" evidence="6">
    <location>
        <begin position="306"/>
        <end position="324"/>
    </location>
</feature>
<sequence>MKKTWIVTLETYLRQIKSWSFFFMVISPFLMIALTVGISYVSADSAASSKQIAVISDSATLRQSYLKQHATGVNRKITQPTQAKKAMRENHLAGYLTLSTTTDRVRADYHGNNSLSSGTQAQVQNFLSQYQQAQNYQDAKLTAKQQRLLARTPVFKQHIATKAGTTNLTRTISFWILITMIYIILITYSSITAQEIASEKGTKIMEIIFSSTTATSYFVGKIAGIMLVILTQIGIYLLGGWAGYSIAVNNAALKPLLADNQALINGVIHNLFNINLLFLFLGVVIYTILAAYSGALVAKAEDASKAAQPVVMLSMLAFFAAFPFQNNLDALAVKILSYIPFFSSYFMPMRIINNTANWGEQLISLTILLATIGLFALYVGRQYQRLMLQTDSQNLWQHLLKRLRHQ</sequence>
<evidence type="ECO:0000259" key="7">
    <source>
        <dbReference type="Pfam" id="PF12698"/>
    </source>
</evidence>
<dbReference type="Proteomes" id="UP000785759">
    <property type="component" value="Unassembled WGS sequence"/>
</dbReference>
<evidence type="ECO:0000256" key="3">
    <source>
        <dbReference type="ARBA" id="ARBA00022692"/>
    </source>
</evidence>
<dbReference type="GeneID" id="56993703"/>
<accession>A0A2A3U0F8</accession>
<organism evidence="8 10">
    <name type="scientific">Levilactobacillus brevis</name>
    <name type="common">Lactobacillus brevis</name>
    <dbReference type="NCBI Taxonomy" id="1580"/>
    <lineage>
        <taxon>Bacteria</taxon>
        <taxon>Bacillati</taxon>
        <taxon>Bacillota</taxon>
        <taxon>Bacilli</taxon>
        <taxon>Lactobacillales</taxon>
        <taxon>Lactobacillaceae</taxon>
        <taxon>Levilactobacillus</taxon>
    </lineage>
</organism>
<name>A0A2A3U0F8_LEVBR</name>
<feature type="transmembrane region" description="Helical" evidence="6">
    <location>
        <begin position="274"/>
        <end position="294"/>
    </location>
</feature>
<evidence type="ECO:0000313" key="8">
    <source>
        <dbReference type="EMBL" id="PBQ24448.1"/>
    </source>
</evidence>
<evidence type="ECO:0000256" key="4">
    <source>
        <dbReference type="ARBA" id="ARBA00022989"/>
    </source>
</evidence>
<dbReference type="GO" id="GO:0005886">
    <property type="term" value="C:plasma membrane"/>
    <property type="evidence" value="ECO:0007669"/>
    <property type="project" value="UniProtKB-SubCell"/>
</dbReference>
<dbReference type="AlphaFoldDB" id="A0A2A3U0F8"/>
<dbReference type="InterPro" id="IPR051449">
    <property type="entry name" value="ABC-2_transporter_component"/>
</dbReference>
<dbReference type="Proteomes" id="UP000217918">
    <property type="component" value="Unassembled WGS sequence"/>
</dbReference>
<evidence type="ECO:0000256" key="2">
    <source>
        <dbReference type="ARBA" id="ARBA00022475"/>
    </source>
</evidence>
<dbReference type="EMBL" id="QFDK01000003">
    <property type="protein sequence ID" value="TOZ05017.1"/>
    <property type="molecule type" value="Genomic_DNA"/>
</dbReference>